<feature type="region of interest" description="Disordered" evidence="1">
    <location>
        <begin position="60"/>
        <end position="137"/>
    </location>
</feature>
<comment type="caution">
    <text evidence="2">The sequence shown here is derived from an EMBL/GenBank/DDBJ whole genome shotgun (WGS) entry which is preliminary data.</text>
</comment>
<feature type="compositionally biased region" description="Basic and acidic residues" evidence="1">
    <location>
        <begin position="8"/>
        <end position="20"/>
    </location>
</feature>
<feature type="compositionally biased region" description="Basic and acidic residues" evidence="1">
    <location>
        <begin position="79"/>
        <end position="91"/>
    </location>
</feature>
<organism evidence="2 3">
    <name type="scientific">Hibiscus sabdariffa</name>
    <name type="common">roselle</name>
    <dbReference type="NCBI Taxonomy" id="183260"/>
    <lineage>
        <taxon>Eukaryota</taxon>
        <taxon>Viridiplantae</taxon>
        <taxon>Streptophyta</taxon>
        <taxon>Embryophyta</taxon>
        <taxon>Tracheophyta</taxon>
        <taxon>Spermatophyta</taxon>
        <taxon>Magnoliopsida</taxon>
        <taxon>eudicotyledons</taxon>
        <taxon>Gunneridae</taxon>
        <taxon>Pentapetalae</taxon>
        <taxon>rosids</taxon>
        <taxon>malvids</taxon>
        <taxon>Malvales</taxon>
        <taxon>Malvaceae</taxon>
        <taxon>Malvoideae</taxon>
        <taxon>Hibiscus</taxon>
    </lineage>
</organism>
<keyword evidence="3" id="KW-1185">Reference proteome</keyword>
<sequence>MVTGSLTKEAETDRKDIKDKRVEPCVMTNDGSTFRKTLGGRNNRRVFQVAGPTLMAEKRLPKPLAVKPKSTGNLSKKIKSVEKDKGWEKSMKSQQQRPVEIKINTHHRRRPYTTSINGVKTSGNKKEEPPPKPVVSN</sequence>
<gene>
    <name evidence="2" type="ORF">V6N11_060483</name>
</gene>
<evidence type="ECO:0000256" key="1">
    <source>
        <dbReference type="SAM" id="MobiDB-lite"/>
    </source>
</evidence>
<evidence type="ECO:0000313" key="2">
    <source>
        <dbReference type="EMBL" id="KAK9002909.1"/>
    </source>
</evidence>
<accession>A0ABR2QQG1</accession>
<dbReference type="EMBL" id="JBBPBN010000034">
    <property type="protein sequence ID" value="KAK9002909.1"/>
    <property type="molecule type" value="Genomic_DNA"/>
</dbReference>
<feature type="region of interest" description="Disordered" evidence="1">
    <location>
        <begin position="1"/>
        <end position="20"/>
    </location>
</feature>
<evidence type="ECO:0000313" key="3">
    <source>
        <dbReference type="Proteomes" id="UP001396334"/>
    </source>
</evidence>
<reference evidence="2 3" key="1">
    <citation type="journal article" date="2024" name="G3 (Bethesda)">
        <title>Genome assembly of Hibiscus sabdariffa L. provides insights into metabolisms of medicinal natural products.</title>
        <authorList>
            <person name="Kim T."/>
        </authorList>
    </citation>
    <scope>NUCLEOTIDE SEQUENCE [LARGE SCALE GENOMIC DNA]</scope>
    <source>
        <strain evidence="2">TK-2024</strain>
        <tissue evidence="2">Old leaves</tissue>
    </source>
</reference>
<protein>
    <submittedName>
        <fullName evidence="2">Uncharacterized protein</fullName>
    </submittedName>
</protein>
<dbReference type="Proteomes" id="UP001396334">
    <property type="component" value="Unassembled WGS sequence"/>
</dbReference>
<name>A0ABR2QQG1_9ROSI</name>
<proteinExistence type="predicted"/>
<feature type="compositionally biased region" description="Polar residues" evidence="1">
    <location>
        <begin position="112"/>
        <end position="122"/>
    </location>
</feature>